<feature type="transmembrane region" description="Helical" evidence="6">
    <location>
        <begin position="238"/>
        <end position="255"/>
    </location>
</feature>
<proteinExistence type="predicted"/>
<protein>
    <submittedName>
        <fullName evidence="8">MFS transporter</fullName>
    </submittedName>
</protein>
<keyword evidence="5 6" id="KW-0472">Membrane</keyword>
<dbReference type="InterPro" id="IPR020846">
    <property type="entry name" value="MFS_dom"/>
</dbReference>
<keyword evidence="3 6" id="KW-0812">Transmembrane</keyword>
<feature type="transmembrane region" description="Helical" evidence="6">
    <location>
        <begin position="267"/>
        <end position="289"/>
    </location>
</feature>
<name>A0A2W5SWG5_9BACT</name>
<dbReference type="InterPro" id="IPR036259">
    <property type="entry name" value="MFS_trans_sf"/>
</dbReference>
<feature type="transmembrane region" description="Helical" evidence="6">
    <location>
        <begin position="74"/>
        <end position="94"/>
    </location>
</feature>
<comment type="subcellular location">
    <subcellularLocation>
        <location evidence="1">Cell membrane</location>
        <topology evidence="1">Multi-pass membrane protein</topology>
    </subcellularLocation>
</comment>
<dbReference type="Proteomes" id="UP000249061">
    <property type="component" value="Unassembled WGS sequence"/>
</dbReference>
<feature type="transmembrane region" description="Helical" evidence="6">
    <location>
        <begin position="100"/>
        <end position="121"/>
    </location>
</feature>
<evidence type="ECO:0000313" key="9">
    <source>
        <dbReference type="Proteomes" id="UP000249061"/>
    </source>
</evidence>
<feature type="transmembrane region" description="Helical" evidence="6">
    <location>
        <begin position="7"/>
        <end position="32"/>
    </location>
</feature>
<accession>A0A2W5SWG5</accession>
<dbReference type="Gene3D" id="1.20.1250.20">
    <property type="entry name" value="MFS general substrate transporter like domains"/>
    <property type="match status" value="1"/>
</dbReference>
<gene>
    <name evidence="8" type="primary">nepI</name>
    <name evidence="8" type="synonym">yicM</name>
    <name evidence="8" type="ORF">DI536_31075</name>
</gene>
<evidence type="ECO:0000256" key="2">
    <source>
        <dbReference type="ARBA" id="ARBA00022475"/>
    </source>
</evidence>
<feature type="transmembrane region" description="Helical" evidence="6">
    <location>
        <begin position="204"/>
        <end position="226"/>
    </location>
</feature>
<dbReference type="PROSITE" id="PS50850">
    <property type="entry name" value="MFS"/>
    <property type="match status" value="1"/>
</dbReference>
<dbReference type="GO" id="GO:0022857">
    <property type="term" value="F:transmembrane transporter activity"/>
    <property type="evidence" value="ECO:0007669"/>
    <property type="project" value="InterPro"/>
</dbReference>
<evidence type="ECO:0000256" key="6">
    <source>
        <dbReference type="SAM" id="Phobius"/>
    </source>
</evidence>
<dbReference type="SUPFAM" id="SSF103473">
    <property type="entry name" value="MFS general substrate transporter"/>
    <property type="match status" value="1"/>
</dbReference>
<dbReference type="AlphaFoldDB" id="A0A2W5SWG5"/>
<evidence type="ECO:0000259" key="7">
    <source>
        <dbReference type="PROSITE" id="PS50850"/>
    </source>
</evidence>
<feature type="transmembrane region" description="Helical" evidence="6">
    <location>
        <begin position="163"/>
        <end position="183"/>
    </location>
</feature>
<feature type="domain" description="Major facilitator superfamily (MFS) profile" evidence="7">
    <location>
        <begin position="1"/>
        <end position="381"/>
    </location>
</feature>
<dbReference type="InterPro" id="IPR011701">
    <property type="entry name" value="MFS"/>
</dbReference>
<dbReference type="InterPro" id="IPR050189">
    <property type="entry name" value="MFS_Efflux_Transporters"/>
</dbReference>
<feature type="transmembrane region" description="Helical" evidence="6">
    <location>
        <begin position="295"/>
        <end position="317"/>
    </location>
</feature>
<comment type="caution">
    <text evidence="8">The sequence shown here is derived from an EMBL/GenBank/DDBJ whole genome shotgun (WGS) entry which is preliminary data.</text>
</comment>
<evidence type="ECO:0000256" key="1">
    <source>
        <dbReference type="ARBA" id="ARBA00004651"/>
    </source>
</evidence>
<reference evidence="8 9" key="1">
    <citation type="submission" date="2017-08" db="EMBL/GenBank/DDBJ databases">
        <title>Infants hospitalized years apart are colonized by the same room-sourced microbial strains.</title>
        <authorList>
            <person name="Brooks B."/>
            <person name="Olm M.R."/>
            <person name="Firek B.A."/>
            <person name="Baker R."/>
            <person name="Thomas B.C."/>
            <person name="Morowitz M.J."/>
            <person name="Banfield J.F."/>
        </authorList>
    </citation>
    <scope>NUCLEOTIDE SEQUENCE [LARGE SCALE GENOMIC DNA]</scope>
    <source>
        <strain evidence="8">S2_003_000_R2_14</strain>
    </source>
</reference>
<feature type="transmembrane region" description="Helical" evidence="6">
    <location>
        <begin position="357"/>
        <end position="378"/>
    </location>
</feature>
<sequence>MQSEARWGAVFSIAFTISALITAELLPVSVLTPMASGLSVSEGLAGQSLTATAFVAIFASLMMTRVTKGIDRRVVVMAMTAVMVLSNVLVAAAPNFVALMLGRLLLGISLGGFWSMAASLTMRLVPEEDVPRALSIVFGGVSVSLVIAAPIGTMLEAALSWRAAFWFAVLVGVIALLWQWRTLPSLPAPDDAPTGVWPVTKRPGVAMAMLCVLLSFAGQFAFFTYMRPFLEQQAHCDVTELTTLLLIFGVANFIGTSASSRVLGKKLVTTLMLAPFSLVVWALALMFFATSPVTAGVLLVPWGLSFAVVPVGWSTWITRNVPDDAENAGGLQVATIQLANTAGAAIGGVALESGGVAAPLVVAAVVLFIAGALVWRFLPRS</sequence>
<dbReference type="Pfam" id="PF07690">
    <property type="entry name" value="MFS_1"/>
    <property type="match status" value="1"/>
</dbReference>
<evidence type="ECO:0000256" key="4">
    <source>
        <dbReference type="ARBA" id="ARBA00022989"/>
    </source>
</evidence>
<evidence type="ECO:0000256" key="5">
    <source>
        <dbReference type="ARBA" id="ARBA00023136"/>
    </source>
</evidence>
<feature type="transmembrane region" description="Helical" evidence="6">
    <location>
        <begin position="329"/>
        <end position="351"/>
    </location>
</feature>
<dbReference type="PANTHER" id="PTHR43124:SF5">
    <property type="entry name" value="PURINE RIBONUCLEOSIDE EFFLUX PUMP NEPI"/>
    <property type="match status" value="1"/>
</dbReference>
<evidence type="ECO:0000256" key="3">
    <source>
        <dbReference type="ARBA" id="ARBA00022692"/>
    </source>
</evidence>
<keyword evidence="2" id="KW-1003">Cell membrane</keyword>
<dbReference type="CDD" id="cd17324">
    <property type="entry name" value="MFS_NepI_like"/>
    <property type="match status" value="1"/>
</dbReference>
<evidence type="ECO:0000313" key="8">
    <source>
        <dbReference type="EMBL" id="PZR06067.1"/>
    </source>
</evidence>
<dbReference type="EMBL" id="QFQP01000040">
    <property type="protein sequence ID" value="PZR06067.1"/>
    <property type="molecule type" value="Genomic_DNA"/>
</dbReference>
<organism evidence="8 9">
    <name type="scientific">Archangium gephyra</name>
    <dbReference type="NCBI Taxonomy" id="48"/>
    <lineage>
        <taxon>Bacteria</taxon>
        <taxon>Pseudomonadati</taxon>
        <taxon>Myxococcota</taxon>
        <taxon>Myxococcia</taxon>
        <taxon>Myxococcales</taxon>
        <taxon>Cystobacterineae</taxon>
        <taxon>Archangiaceae</taxon>
        <taxon>Archangium</taxon>
    </lineage>
</organism>
<feature type="transmembrane region" description="Helical" evidence="6">
    <location>
        <begin position="44"/>
        <end position="62"/>
    </location>
</feature>
<keyword evidence="4 6" id="KW-1133">Transmembrane helix</keyword>
<feature type="transmembrane region" description="Helical" evidence="6">
    <location>
        <begin position="133"/>
        <end position="151"/>
    </location>
</feature>
<dbReference type="PANTHER" id="PTHR43124">
    <property type="entry name" value="PURINE EFFLUX PUMP PBUE"/>
    <property type="match status" value="1"/>
</dbReference>
<dbReference type="GO" id="GO:0005886">
    <property type="term" value="C:plasma membrane"/>
    <property type="evidence" value="ECO:0007669"/>
    <property type="project" value="UniProtKB-SubCell"/>
</dbReference>